<proteinExistence type="predicted"/>
<name>A0A8H2E2B9_ORBOL</name>
<gene>
    <name evidence="1" type="ORF">EYR41_003099</name>
</gene>
<dbReference type="EMBL" id="SOZJ01000002">
    <property type="protein sequence ID" value="TGJ71107.1"/>
    <property type="molecule type" value="Genomic_DNA"/>
</dbReference>
<organism evidence="1 2">
    <name type="scientific">Orbilia oligospora</name>
    <name type="common">Nematode-trapping fungus</name>
    <name type="synonym">Arthrobotrys oligospora</name>
    <dbReference type="NCBI Taxonomy" id="2813651"/>
    <lineage>
        <taxon>Eukaryota</taxon>
        <taxon>Fungi</taxon>
        <taxon>Dikarya</taxon>
        <taxon>Ascomycota</taxon>
        <taxon>Pezizomycotina</taxon>
        <taxon>Orbiliomycetes</taxon>
        <taxon>Orbiliales</taxon>
        <taxon>Orbiliaceae</taxon>
        <taxon>Orbilia</taxon>
    </lineage>
</organism>
<dbReference type="Proteomes" id="UP000297595">
    <property type="component" value="Unassembled WGS sequence"/>
</dbReference>
<accession>A0A8H2E2B9</accession>
<protein>
    <submittedName>
        <fullName evidence="1">Uncharacterized protein</fullName>
    </submittedName>
</protein>
<evidence type="ECO:0000313" key="1">
    <source>
        <dbReference type="EMBL" id="TGJ71107.1"/>
    </source>
</evidence>
<reference evidence="1 2" key="1">
    <citation type="submission" date="2019-03" db="EMBL/GenBank/DDBJ databases">
        <title>Nematode-trapping fungi genome.</title>
        <authorList>
            <person name="Vidal-Diez De Ulzurrun G."/>
        </authorList>
    </citation>
    <scope>NUCLEOTIDE SEQUENCE [LARGE SCALE GENOMIC DNA]</scope>
    <source>
        <strain evidence="1 2">TWF154</strain>
    </source>
</reference>
<sequence length="151" mass="17163">MSYSKVVTAVTMFLRQSYSRTILDCAQASVSQTIQTLNRYLHFQVHTYDRAEVKNSLQSLLKCQQCKPLSPNSKEWVSQICYATLRKPTERSLAEALRARSQASKNIPISRILPPTFLQATHTMIRFKFMAVVIQEFPGLLHCQCHGGPDS</sequence>
<dbReference type="AlphaFoldDB" id="A0A8H2E2B9"/>
<evidence type="ECO:0000313" key="2">
    <source>
        <dbReference type="Proteomes" id="UP000297595"/>
    </source>
</evidence>
<comment type="caution">
    <text evidence="1">The sequence shown here is derived from an EMBL/GenBank/DDBJ whole genome shotgun (WGS) entry which is preliminary data.</text>
</comment>